<proteinExistence type="predicted"/>
<reference evidence="1" key="2">
    <citation type="journal article" date="2015" name="Fish Shellfish Immunol.">
        <title>Early steps in the European eel (Anguilla anguilla)-Vibrio vulnificus interaction in the gills: Role of the RtxA13 toxin.</title>
        <authorList>
            <person name="Callol A."/>
            <person name="Pajuelo D."/>
            <person name="Ebbesson L."/>
            <person name="Teles M."/>
            <person name="MacKenzie S."/>
            <person name="Amaro C."/>
        </authorList>
    </citation>
    <scope>NUCLEOTIDE SEQUENCE</scope>
</reference>
<reference evidence="1" key="1">
    <citation type="submission" date="2014-11" db="EMBL/GenBank/DDBJ databases">
        <authorList>
            <person name="Amaro Gonzalez C."/>
        </authorList>
    </citation>
    <scope>NUCLEOTIDE SEQUENCE</scope>
</reference>
<name>A0A0E9SX79_ANGAN</name>
<organism evidence="1">
    <name type="scientific">Anguilla anguilla</name>
    <name type="common">European freshwater eel</name>
    <name type="synonym">Muraena anguilla</name>
    <dbReference type="NCBI Taxonomy" id="7936"/>
    <lineage>
        <taxon>Eukaryota</taxon>
        <taxon>Metazoa</taxon>
        <taxon>Chordata</taxon>
        <taxon>Craniata</taxon>
        <taxon>Vertebrata</taxon>
        <taxon>Euteleostomi</taxon>
        <taxon>Actinopterygii</taxon>
        <taxon>Neopterygii</taxon>
        <taxon>Teleostei</taxon>
        <taxon>Anguilliformes</taxon>
        <taxon>Anguillidae</taxon>
        <taxon>Anguilla</taxon>
    </lineage>
</organism>
<evidence type="ECO:0000313" key="1">
    <source>
        <dbReference type="EMBL" id="JAH45964.1"/>
    </source>
</evidence>
<accession>A0A0E9SX79</accession>
<sequence length="55" mass="6417">MTFFPSHPHSNPSTLFSYKNKNKNRRLSFCSSINLVSLRVNIEDRVINVCLFTDK</sequence>
<protein>
    <submittedName>
        <fullName evidence="1">Uncharacterized protein</fullName>
    </submittedName>
</protein>
<dbReference type="AlphaFoldDB" id="A0A0E9SX79"/>
<dbReference type="EMBL" id="GBXM01062613">
    <property type="protein sequence ID" value="JAH45964.1"/>
    <property type="molecule type" value="Transcribed_RNA"/>
</dbReference>